<evidence type="ECO:0000256" key="4">
    <source>
        <dbReference type="PROSITE-ProRule" id="PRU00335"/>
    </source>
</evidence>
<dbReference type="PANTHER" id="PTHR30055:SF234">
    <property type="entry name" value="HTH-TYPE TRANSCRIPTIONAL REGULATOR BETI"/>
    <property type="match status" value="1"/>
</dbReference>
<dbReference type="InterPro" id="IPR036271">
    <property type="entry name" value="Tet_transcr_reg_TetR-rel_C_sf"/>
</dbReference>
<dbReference type="OrthoDB" id="9815924at2"/>
<dbReference type="SUPFAM" id="SSF46689">
    <property type="entry name" value="Homeodomain-like"/>
    <property type="match status" value="1"/>
</dbReference>
<sequence>MNEFTNPGLNTTASTLQEARQQHSEHLRQSVVQVAASLLREYGPEAVTVRRVAERMECSTKIIYSLFNRKEGLAKELYLEGCRILGREFEATALTGIPEADLQRLAQAYWRFGQEHASFYQVMFGGAFAEFKPDEISMQGMTTAWSQVTALIASADLDENSPEWTARLIWAALHGVIHLHLAGQLGSGEEAAMLYDRTVAMIVHSLFDKRRN</sequence>
<evidence type="ECO:0000256" key="1">
    <source>
        <dbReference type="ARBA" id="ARBA00023015"/>
    </source>
</evidence>
<dbReference type="PANTHER" id="PTHR30055">
    <property type="entry name" value="HTH-TYPE TRANSCRIPTIONAL REGULATOR RUTR"/>
    <property type="match status" value="1"/>
</dbReference>
<accession>A0A4S4BI16</accession>
<dbReference type="InterPro" id="IPR025996">
    <property type="entry name" value="MT1864/Rv1816-like_C"/>
</dbReference>
<protein>
    <submittedName>
        <fullName evidence="6">TetR/AcrR family transcriptional regulator</fullName>
    </submittedName>
</protein>
<dbReference type="Gene3D" id="1.10.357.10">
    <property type="entry name" value="Tetracycline Repressor, domain 2"/>
    <property type="match status" value="1"/>
</dbReference>
<evidence type="ECO:0000313" key="6">
    <source>
        <dbReference type="EMBL" id="THF74205.1"/>
    </source>
</evidence>
<keyword evidence="7" id="KW-1185">Reference proteome</keyword>
<dbReference type="GO" id="GO:0000976">
    <property type="term" value="F:transcription cis-regulatory region binding"/>
    <property type="evidence" value="ECO:0007669"/>
    <property type="project" value="TreeGrafter"/>
</dbReference>
<dbReference type="GO" id="GO:0003700">
    <property type="term" value="F:DNA-binding transcription factor activity"/>
    <property type="evidence" value="ECO:0007669"/>
    <property type="project" value="TreeGrafter"/>
</dbReference>
<reference evidence="6 7" key="1">
    <citation type="submission" date="2019-04" db="EMBL/GenBank/DDBJ databases">
        <title>Cohnella sp. nov. isolated from preserved vegetables.</title>
        <authorList>
            <person name="Lin S.-Y."/>
            <person name="Hung M.-H."/>
            <person name="Young C.-C."/>
        </authorList>
    </citation>
    <scope>NUCLEOTIDE SEQUENCE [LARGE SCALE GENOMIC DNA]</scope>
    <source>
        <strain evidence="6 7">CC-MHH1044</strain>
    </source>
</reference>
<dbReference type="AlphaFoldDB" id="A0A4S4BI16"/>
<proteinExistence type="predicted"/>
<comment type="caution">
    <text evidence="6">The sequence shown here is derived from an EMBL/GenBank/DDBJ whole genome shotgun (WGS) entry which is preliminary data.</text>
</comment>
<evidence type="ECO:0000256" key="2">
    <source>
        <dbReference type="ARBA" id="ARBA00023125"/>
    </source>
</evidence>
<dbReference type="InterPro" id="IPR050109">
    <property type="entry name" value="HTH-type_TetR-like_transc_reg"/>
</dbReference>
<dbReference type="RefSeq" id="WP_136372736.1">
    <property type="nucleotide sequence ID" value="NZ_SSOB01000043.1"/>
</dbReference>
<evidence type="ECO:0000313" key="7">
    <source>
        <dbReference type="Proteomes" id="UP000310636"/>
    </source>
</evidence>
<organism evidence="6 7">
    <name type="scientific">Cohnella fermenti</name>
    <dbReference type="NCBI Taxonomy" id="2565925"/>
    <lineage>
        <taxon>Bacteria</taxon>
        <taxon>Bacillati</taxon>
        <taxon>Bacillota</taxon>
        <taxon>Bacilli</taxon>
        <taxon>Bacillales</taxon>
        <taxon>Paenibacillaceae</taxon>
        <taxon>Cohnella</taxon>
    </lineage>
</organism>
<name>A0A4S4BI16_9BACL</name>
<dbReference type="Proteomes" id="UP000310636">
    <property type="component" value="Unassembled WGS sequence"/>
</dbReference>
<gene>
    <name evidence="6" type="ORF">E6C55_25890</name>
</gene>
<dbReference type="Pfam" id="PF13305">
    <property type="entry name" value="TetR_C_33"/>
    <property type="match status" value="1"/>
</dbReference>
<feature type="DNA-binding region" description="H-T-H motif" evidence="4">
    <location>
        <begin position="48"/>
        <end position="67"/>
    </location>
</feature>
<dbReference type="Gene3D" id="1.10.10.60">
    <property type="entry name" value="Homeodomain-like"/>
    <property type="match status" value="1"/>
</dbReference>
<keyword evidence="3" id="KW-0804">Transcription</keyword>
<dbReference type="SUPFAM" id="SSF48498">
    <property type="entry name" value="Tetracyclin repressor-like, C-terminal domain"/>
    <property type="match status" value="1"/>
</dbReference>
<dbReference type="Pfam" id="PF00440">
    <property type="entry name" value="TetR_N"/>
    <property type="match status" value="1"/>
</dbReference>
<dbReference type="InterPro" id="IPR001647">
    <property type="entry name" value="HTH_TetR"/>
</dbReference>
<evidence type="ECO:0000256" key="3">
    <source>
        <dbReference type="ARBA" id="ARBA00023163"/>
    </source>
</evidence>
<feature type="domain" description="HTH tetR-type" evidence="5">
    <location>
        <begin position="25"/>
        <end position="85"/>
    </location>
</feature>
<evidence type="ECO:0000259" key="5">
    <source>
        <dbReference type="PROSITE" id="PS50977"/>
    </source>
</evidence>
<keyword evidence="2 4" id="KW-0238">DNA-binding</keyword>
<dbReference type="PROSITE" id="PS50977">
    <property type="entry name" value="HTH_TETR_2"/>
    <property type="match status" value="1"/>
</dbReference>
<keyword evidence="1" id="KW-0805">Transcription regulation</keyword>
<dbReference type="InterPro" id="IPR009057">
    <property type="entry name" value="Homeodomain-like_sf"/>
</dbReference>
<dbReference type="EMBL" id="SSOB01000043">
    <property type="protein sequence ID" value="THF74205.1"/>
    <property type="molecule type" value="Genomic_DNA"/>
</dbReference>